<dbReference type="PANTHER" id="PTHR21091">
    <property type="entry name" value="METHYLTETRAHYDROFOLATE:HOMOCYSTEINE METHYLTRANSFERASE RELATED"/>
    <property type="match status" value="1"/>
</dbReference>
<dbReference type="Pfam" id="PF01208">
    <property type="entry name" value="URO-D"/>
    <property type="match status" value="1"/>
</dbReference>
<comment type="caution">
    <text evidence="9">The sequence shown here is derived from an EMBL/GenBank/DDBJ whole genome shotgun (WGS) entry which is preliminary data.</text>
</comment>
<dbReference type="InterPro" id="IPR038071">
    <property type="entry name" value="UROD/MetE-like_sf"/>
</dbReference>
<evidence type="ECO:0000259" key="8">
    <source>
        <dbReference type="PROSITE" id="PS00907"/>
    </source>
</evidence>
<evidence type="ECO:0000256" key="3">
    <source>
        <dbReference type="ARBA" id="ARBA00012288"/>
    </source>
</evidence>
<dbReference type="PROSITE" id="PS00907">
    <property type="entry name" value="UROD_2"/>
    <property type="match status" value="1"/>
</dbReference>
<reference evidence="9 10" key="1">
    <citation type="journal article" date="2011" name="J. Bacteriol.">
        <title>Draft genome sequence of the anoxygenic filamentous phototrophic bacterium Oscillochloris trichoides subsp. DG-6.</title>
        <authorList>
            <person name="Kuznetsov B.B."/>
            <person name="Ivanovsky R.N."/>
            <person name="Keppen O.I."/>
            <person name="Sukhacheva M.V."/>
            <person name="Bumazhkin B.K."/>
            <person name="Patutina E.O."/>
            <person name="Beletsky A.V."/>
            <person name="Mardanov A.V."/>
            <person name="Baslerov R.V."/>
            <person name="Panteleeva A.N."/>
            <person name="Kolganova T.V."/>
            <person name="Ravin N.V."/>
            <person name="Skryabin K.G."/>
        </authorList>
    </citation>
    <scope>NUCLEOTIDE SEQUENCE [LARGE SCALE GENOMIC DNA]</scope>
    <source>
        <strain evidence="9 10">DG-6</strain>
    </source>
</reference>
<dbReference type="eggNOG" id="COG0407">
    <property type="taxonomic scope" value="Bacteria"/>
</dbReference>
<protein>
    <recommendedName>
        <fullName evidence="3 7">Uroporphyrinogen decarboxylase</fullName>
        <ecNumber evidence="3 7">4.1.1.37</ecNumber>
    </recommendedName>
</protein>
<dbReference type="PANTHER" id="PTHR21091:SF169">
    <property type="entry name" value="UROPORPHYRINOGEN DECARBOXYLASE"/>
    <property type="match status" value="1"/>
</dbReference>
<dbReference type="CDD" id="cd00717">
    <property type="entry name" value="URO-D"/>
    <property type="match status" value="1"/>
</dbReference>
<evidence type="ECO:0000256" key="4">
    <source>
        <dbReference type="ARBA" id="ARBA00022793"/>
    </source>
</evidence>
<evidence type="ECO:0000256" key="1">
    <source>
        <dbReference type="ARBA" id="ARBA00004804"/>
    </source>
</evidence>
<evidence type="ECO:0000256" key="5">
    <source>
        <dbReference type="ARBA" id="ARBA00023239"/>
    </source>
</evidence>
<keyword evidence="4" id="KW-0210">Decarboxylase</keyword>
<accession>E1IDG0</accession>
<dbReference type="EC" id="4.1.1.37" evidence="3 7"/>
<feature type="domain" description="Uroporphyrinogen decarboxylase (URO-D)" evidence="8">
    <location>
        <begin position="103"/>
        <end position="119"/>
    </location>
</feature>
<dbReference type="NCBIfam" id="TIGR01464">
    <property type="entry name" value="hemE"/>
    <property type="match status" value="1"/>
</dbReference>
<dbReference type="GO" id="GO:0005829">
    <property type="term" value="C:cytosol"/>
    <property type="evidence" value="ECO:0007669"/>
    <property type="project" value="TreeGrafter"/>
</dbReference>
<name>E1IDG0_9CHLR</name>
<comment type="similarity">
    <text evidence="2">Belongs to the uroporphyrinogen decarboxylase family.</text>
</comment>
<dbReference type="HOGENOM" id="CLU_040933_0_2_0"/>
<dbReference type="STRING" id="765420.OSCT_1361"/>
<comment type="pathway">
    <text evidence="1">Porphyrin-containing compound metabolism; protoporphyrin-IX biosynthesis; coproporphyrinogen-III from 5-aminolevulinate: step 4/4.</text>
</comment>
<dbReference type="GO" id="GO:0006782">
    <property type="term" value="P:protoporphyrinogen IX biosynthetic process"/>
    <property type="evidence" value="ECO:0007669"/>
    <property type="project" value="UniProtKB-UniPathway"/>
</dbReference>
<evidence type="ECO:0000313" key="9">
    <source>
        <dbReference type="EMBL" id="EFO80837.1"/>
    </source>
</evidence>
<gene>
    <name evidence="9" type="ORF">OSCT_1361</name>
</gene>
<evidence type="ECO:0000256" key="2">
    <source>
        <dbReference type="ARBA" id="ARBA00009935"/>
    </source>
</evidence>
<keyword evidence="5" id="KW-0456">Lyase</keyword>
<evidence type="ECO:0000256" key="6">
    <source>
        <dbReference type="ARBA" id="ARBA00023244"/>
    </source>
</evidence>
<keyword evidence="10" id="KW-1185">Reference proteome</keyword>
<proteinExistence type="inferred from homology"/>
<organism evidence="9 10">
    <name type="scientific">Oscillochloris trichoides DG-6</name>
    <dbReference type="NCBI Taxonomy" id="765420"/>
    <lineage>
        <taxon>Bacteria</taxon>
        <taxon>Bacillati</taxon>
        <taxon>Chloroflexota</taxon>
        <taxon>Chloroflexia</taxon>
        <taxon>Chloroflexales</taxon>
        <taxon>Chloroflexineae</taxon>
        <taxon>Oscillochloridaceae</taxon>
        <taxon>Oscillochloris</taxon>
    </lineage>
</organism>
<dbReference type="Proteomes" id="UP000054010">
    <property type="component" value="Unassembled WGS sequence"/>
</dbReference>
<keyword evidence="6" id="KW-0627">Porphyrin biosynthesis</keyword>
<dbReference type="EMBL" id="ADVR01000040">
    <property type="protein sequence ID" value="EFO80837.1"/>
    <property type="molecule type" value="Genomic_DNA"/>
</dbReference>
<dbReference type="GO" id="GO:0004853">
    <property type="term" value="F:uroporphyrinogen decarboxylase activity"/>
    <property type="evidence" value="ECO:0007669"/>
    <property type="project" value="UniProtKB-UniRule"/>
</dbReference>
<dbReference type="InterPro" id="IPR006361">
    <property type="entry name" value="Uroporphyrinogen_deCO2ase_HemE"/>
</dbReference>
<dbReference type="Gene3D" id="3.20.20.210">
    <property type="match status" value="1"/>
</dbReference>
<dbReference type="UniPathway" id="UPA00251">
    <property type="reaction ID" value="UER00321"/>
</dbReference>
<evidence type="ECO:0000313" key="10">
    <source>
        <dbReference type="Proteomes" id="UP000054010"/>
    </source>
</evidence>
<dbReference type="AlphaFoldDB" id="E1IDG0"/>
<dbReference type="SUPFAM" id="SSF51726">
    <property type="entry name" value="UROD/MetE-like"/>
    <property type="match status" value="1"/>
</dbReference>
<dbReference type="InterPro" id="IPR000257">
    <property type="entry name" value="Uroporphyrinogen_deCOase"/>
</dbReference>
<sequence>MRERYGFLQMVKIPEVAAEVTLQPAQAFDIDAAIIFADILPPLEGLGIELTFEKGEGPVIHNPVRSPADIAALKRCDPRETAAYTLDAIRIVQRELNGRIPLFGFSGAPFTLASYAIEGGGSREYRRTKQLMYRDPQSWHALMEKLNVLVSDYLIAQVEAGCNIVQIFDSWAGSLSPNDFAEYVLPHVKTVIATVRAATDVPIIFFGTEMFGMSSMLSDVGADVIGLDWRVQLDEGWAALGHKVAVQGNLDPMTLHAPWPEIERRAADILRRAGGRPGHIFNVGHGILTETPEENVGRLVDFVHNFVVEPAQ</sequence>
<evidence type="ECO:0000256" key="7">
    <source>
        <dbReference type="NCBIfam" id="TIGR01464"/>
    </source>
</evidence>